<dbReference type="AlphaFoldDB" id="A0A369K2B7"/>
<evidence type="ECO:0000256" key="1">
    <source>
        <dbReference type="SAM" id="MobiDB-lite"/>
    </source>
</evidence>
<proteinExistence type="predicted"/>
<name>A0A369K2B7_HYPMA</name>
<feature type="region of interest" description="Disordered" evidence="1">
    <location>
        <begin position="341"/>
        <end position="373"/>
    </location>
</feature>
<sequence length="394" mass="44954">MLSRILSYFSFSFSSLVPKGKEDAIVVMDVHTKRINGVISTLHHDEDILNWRKRIEDEDYINKDRLNDLLGCEVYRVEHYRGRGLIAHELILVYVRSGKDERVVRLERLNRKTDGATWTEETARKSKEIIGRDTGNLDRVKSIAFPHGALSIIDILSIASTVTTTAENYSMLSYMCWWWAAVFFRCVQAMAGNIGGVTFTEGEVFSDQGRVGKVPLIGQNCELLFTSGTDHGGIIDAVRRAMKKDRVPQDSIDEFTDAIESDSKSMVENHDTRFQNNPVQQMLKLSLATRQDILGTLEKGVADAIARRNEVENARGEVENARGEAENARKRAAQIASELEYQRQQRQELEDQLESERQERERDQKAHAEEMEVKRQYIAEMERKLAGLSIQQQS</sequence>
<evidence type="ECO:0000313" key="2">
    <source>
        <dbReference type="EMBL" id="RDB28098.1"/>
    </source>
</evidence>
<dbReference type="OrthoDB" id="3048712at2759"/>
<dbReference type="InParanoid" id="A0A369K2B7"/>
<evidence type="ECO:0000313" key="3">
    <source>
        <dbReference type="Proteomes" id="UP000076154"/>
    </source>
</evidence>
<keyword evidence="3" id="KW-1185">Reference proteome</keyword>
<gene>
    <name evidence="2" type="ORF">Hypma_001484</name>
</gene>
<accession>A0A369K2B7</accession>
<reference evidence="2" key="1">
    <citation type="submission" date="2018-04" db="EMBL/GenBank/DDBJ databases">
        <title>Whole genome sequencing of Hypsizygus marmoreus.</title>
        <authorList>
            <person name="Choi I.-G."/>
            <person name="Min B."/>
            <person name="Kim J.-G."/>
            <person name="Kim S."/>
            <person name="Oh Y.-L."/>
            <person name="Kong W.-S."/>
            <person name="Park H."/>
            <person name="Jeong J."/>
            <person name="Song E.-S."/>
        </authorList>
    </citation>
    <scope>NUCLEOTIDE SEQUENCE [LARGE SCALE GENOMIC DNA]</scope>
    <source>
        <strain evidence="2">51987-8</strain>
    </source>
</reference>
<organism evidence="2 3">
    <name type="scientific">Hypsizygus marmoreus</name>
    <name type="common">White beech mushroom</name>
    <name type="synonym">Agaricus marmoreus</name>
    <dbReference type="NCBI Taxonomy" id="39966"/>
    <lineage>
        <taxon>Eukaryota</taxon>
        <taxon>Fungi</taxon>
        <taxon>Dikarya</taxon>
        <taxon>Basidiomycota</taxon>
        <taxon>Agaricomycotina</taxon>
        <taxon>Agaricomycetes</taxon>
        <taxon>Agaricomycetidae</taxon>
        <taxon>Agaricales</taxon>
        <taxon>Tricholomatineae</taxon>
        <taxon>Lyophyllaceae</taxon>
        <taxon>Hypsizygus</taxon>
    </lineage>
</organism>
<dbReference type="EMBL" id="LUEZ02000012">
    <property type="protein sequence ID" value="RDB28098.1"/>
    <property type="molecule type" value="Genomic_DNA"/>
</dbReference>
<protein>
    <submittedName>
        <fullName evidence="2">Uncharacterized protein</fullName>
    </submittedName>
</protein>
<dbReference type="Proteomes" id="UP000076154">
    <property type="component" value="Unassembled WGS sequence"/>
</dbReference>
<comment type="caution">
    <text evidence="2">The sequence shown here is derived from an EMBL/GenBank/DDBJ whole genome shotgun (WGS) entry which is preliminary data.</text>
</comment>